<accession>A0ABS3SCG8</accession>
<evidence type="ECO:0000313" key="3">
    <source>
        <dbReference type="Proteomes" id="UP000678317"/>
    </source>
</evidence>
<dbReference type="Gene3D" id="3.40.50.880">
    <property type="match status" value="1"/>
</dbReference>
<dbReference type="SUPFAM" id="SSF52317">
    <property type="entry name" value="Class I glutamine amidotransferase-like"/>
    <property type="match status" value="1"/>
</dbReference>
<protein>
    <submittedName>
        <fullName evidence="2">ThuA domain-containing protein</fullName>
    </submittedName>
</protein>
<dbReference type="Proteomes" id="UP000678317">
    <property type="component" value="Unassembled WGS sequence"/>
</dbReference>
<gene>
    <name evidence="2" type="ORF">J4035_02175</name>
</gene>
<dbReference type="PANTHER" id="PTHR40469:SF2">
    <property type="entry name" value="GALACTOSE-BINDING DOMAIN-LIKE SUPERFAMILY PROTEIN"/>
    <property type="match status" value="1"/>
</dbReference>
<comment type="caution">
    <text evidence="2">The sequence shown here is derived from an EMBL/GenBank/DDBJ whole genome shotgun (WGS) entry which is preliminary data.</text>
</comment>
<evidence type="ECO:0000313" key="2">
    <source>
        <dbReference type="EMBL" id="MBO3083433.1"/>
    </source>
</evidence>
<dbReference type="RefSeq" id="WP_208212432.1">
    <property type="nucleotide sequence ID" value="NZ_CP074404.1"/>
</dbReference>
<reference evidence="2 3" key="1">
    <citation type="submission" date="2021-03" db="EMBL/GenBank/DDBJ databases">
        <title>novel species in genus Cellulomonas.</title>
        <authorList>
            <person name="Zhang G."/>
        </authorList>
    </citation>
    <scope>NUCLEOTIDE SEQUENCE [LARGE SCALE GENOMIC DNA]</scope>
    <source>
        <strain evidence="3">zg-ZUI188</strain>
    </source>
</reference>
<proteinExistence type="predicted"/>
<dbReference type="EMBL" id="JAGFBM010000001">
    <property type="protein sequence ID" value="MBO3083433.1"/>
    <property type="molecule type" value="Genomic_DNA"/>
</dbReference>
<name>A0ABS3SCG8_9CELL</name>
<sequence length="220" mass="23695">MSHALVLAGHGRYEDPWHDAAAVSHRLATLLALDGVDATVRGTFPSALDDAEPDLVVVAAGRGRPDPDFDGTDQDWAPFHDRLASLVARGVPVLALHQAANTFLDAPSWGSVLGGRWVEGTSWHPPHGSASFRVVDPGHPLVDGLGEVTAEDERYLALDVSPDAHVLLVADHDGGSHPVVWVAPGPGRVVYDALGHDVRSYDSPSRVELFRREVRWLLSR</sequence>
<evidence type="ECO:0000259" key="1">
    <source>
        <dbReference type="Pfam" id="PF06283"/>
    </source>
</evidence>
<dbReference type="PANTHER" id="PTHR40469">
    <property type="entry name" value="SECRETED GLYCOSYL HYDROLASE"/>
    <property type="match status" value="1"/>
</dbReference>
<dbReference type="InterPro" id="IPR029062">
    <property type="entry name" value="Class_I_gatase-like"/>
</dbReference>
<keyword evidence="3" id="KW-1185">Reference proteome</keyword>
<organism evidence="2 3">
    <name type="scientific">Cellulomonas fengjieae</name>
    <dbReference type="NCBI Taxonomy" id="2819978"/>
    <lineage>
        <taxon>Bacteria</taxon>
        <taxon>Bacillati</taxon>
        <taxon>Actinomycetota</taxon>
        <taxon>Actinomycetes</taxon>
        <taxon>Micrococcales</taxon>
        <taxon>Cellulomonadaceae</taxon>
        <taxon>Cellulomonas</taxon>
    </lineage>
</organism>
<dbReference type="InterPro" id="IPR029010">
    <property type="entry name" value="ThuA-like"/>
</dbReference>
<feature type="domain" description="ThuA-like" evidence="1">
    <location>
        <begin position="81"/>
        <end position="216"/>
    </location>
</feature>
<dbReference type="Pfam" id="PF06283">
    <property type="entry name" value="ThuA"/>
    <property type="match status" value="1"/>
</dbReference>